<feature type="chain" id="PRO_5034744885" description="NAD(P)(+)--arginine ADP-ribosyltransferase" evidence="14">
    <location>
        <begin position="20"/>
        <end position="264"/>
    </location>
</feature>
<dbReference type="GO" id="GO:0046677">
    <property type="term" value="P:response to antibiotic"/>
    <property type="evidence" value="ECO:0007669"/>
    <property type="project" value="UniProtKB-ARBA"/>
</dbReference>
<evidence type="ECO:0000256" key="11">
    <source>
        <dbReference type="ARBA" id="ARBA00023027"/>
    </source>
</evidence>
<evidence type="ECO:0000256" key="10">
    <source>
        <dbReference type="ARBA" id="ARBA00023026"/>
    </source>
</evidence>
<dbReference type="FunFam" id="3.90.176.10:FF:000001">
    <property type="entry name" value="NAD(P)(+)--arginine ADP-ribosyltransferase"/>
    <property type="match status" value="1"/>
</dbReference>
<dbReference type="InterPro" id="IPR000768">
    <property type="entry name" value="ART"/>
</dbReference>
<evidence type="ECO:0000256" key="13">
    <source>
        <dbReference type="ARBA" id="ARBA00047597"/>
    </source>
</evidence>
<dbReference type="GO" id="GO:0044194">
    <property type="term" value="C:cytolytic granule"/>
    <property type="evidence" value="ECO:0007669"/>
    <property type="project" value="UniProtKB-ARBA"/>
</dbReference>
<reference evidence="15" key="2">
    <citation type="submission" date="2025-08" db="UniProtKB">
        <authorList>
            <consortium name="Ensembl"/>
        </authorList>
    </citation>
    <scope>IDENTIFICATION</scope>
</reference>
<comment type="catalytic activity">
    <reaction evidence="13 14">
        <text>L-arginyl-[protein] + NAD(+) = N(omega)-(ADP-D-ribosyl)-L-arginyl-[protein] + nicotinamide + H(+)</text>
        <dbReference type="Rhea" id="RHEA:19149"/>
        <dbReference type="Rhea" id="RHEA-COMP:10532"/>
        <dbReference type="Rhea" id="RHEA-COMP:15087"/>
        <dbReference type="ChEBI" id="CHEBI:15378"/>
        <dbReference type="ChEBI" id="CHEBI:17154"/>
        <dbReference type="ChEBI" id="CHEBI:29965"/>
        <dbReference type="ChEBI" id="CHEBI:57540"/>
        <dbReference type="ChEBI" id="CHEBI:142554"/>
        <dbReference type="EC" id="2.4.2.31"/>
    </reaction>
</comment>
<evidence type="ECO:0000256" key="6">
    <source>
        <dbReference type="ARBA" id="ARBA00022679"/>
    </source>
</evidence>
<dbReference type="PANTHER" id="PTHR10339:SF25">
    <property type="entry name" value="SECRETED EXOENZYME S"/>
    <property type="match status" value="1"/>
</dbReference>
<evidence type="ECO:0000313" key="16">
    <source>
        <dbReference type="Proteomes" id="UP000694563"/>
    </source>
</evidence>
<dbReference type="InterPro" id="IPR050999">
    <property type="entry name" value="ADP-ribosyltransferase_ARG"/>
</dbReference>
<evidence type="ECO:0000256" key="9">
    <source>
        <dbReference type="ARBA" id="ARBA00022857"/>
    </source>
</evidence>
<evidence type="ECO:0000256" key="3">
    <source>
        <dbReference type="ARBA" id="ARBA00022525"/>
    </source>
</evidence>
<name>A0A8C3UNX3_CATUS</name>
<evidence type="ECO:0000256" key="4">
    <source>
        <dbReference type="ARBA" id="ARBA00022656"/>
    </source>
</evidence>
<dbReference type="EC" id="2.4.2.31" evidence="14"/>
<dbReference type="AlphaFoldDB" id="A0A8C3UNX3"/>
<evidence type="ECO:0000256" key="1">
    <source>
        <dbReference type="ARBA" id="ARBA00004613"/>
    </source>
</evidence>
<keyword evidence="5 14" id="KW-0328">Glycosyltransferase</keyword>
<evidence type="ECO:0000256" key="2">
    <source>
        <dbReference type="ARBA" id="ARBA00009558"/>
    </source>
</evidence>
<keyword evidence="4" id="KW-0800">Toxin</keyword>
<reference evidence="15" key="3">
    <citation type="submission" date="2025-09" db="UniProtKB">
        <authorList>
            <consortium name="Ensembl"/>
        </authorList>
    </citation>
    <scope>IDENTIFICATION</scope>
</reference>
<dbReference type="Ensembl" id="ENSCUST00005017485.1">
    <property type="protein sequence ID" value="ENSCUSP00005016837.1"/>
    <property type="gene ID" value="ENSCUSG00005010815.1"/>
</dbReference>
<evidence type="ECO:0000256" key="14">
    <source>
        <dbReference type="RuleBase" id="RU361228"/>
    </source>
</evidence>
<evidence type="ECO:0000256" key="12">
    <source>
        <dbReference type="ARBA" id="ARBA00023157"/>
    </source>
</evidence>
<keyword evidence="7" id="KW-0548">Nucleotidyltransferase</keyword>
<keyword evidence="9 14" id="KW-0521">NADP</keyword>
<dbReference type="GO" id="GO:0106274">
    <property type="term" value="F:NAD+-protein-arginine ADP-ribosyltransferase activity"/>
    <property type="evidence" value="ECO:0007669"/>
    <property type="project" value="UniProtKB-EC"/>
</dbReference>
<dbReference type="Pfam" id="PF01129">
    <property type="entry name" value="ART"/>
    <property type="match status" value="1"/>
</dbReference>
<dbReference type="SUPFAM" id="SSF56399">
    <property type="entry name" value="ADP-ribosylation"/>
    <property type="match status" value="1"/>
</dbReference>
<dbReference type="Gene3D" id="3.90.176.10">
    <property type="entry name" value="Toxin ADP-ribosyltransferase, Chain A, domain 1"/>
    <property type="match status" value="1"/>
</dbReference>
<dbReference type="GO" id="GO:0090729">
    <property type="term" value="F:toxin activity"/>
    <property type="evidence" value="ECO:0007669"/>
    <property type="project" value="UniProtKB-KW"/>
</dbReference>
<proteinExistence type="inferred from homology"/>
<dbReference type="GO" id="GO:0003950">
    <property type="term" value="F:NAD+ poly-ADP-ribosyltransferase activity"/>
    <property type="evidence" value="ECO:0007669"/>
    <property type="project" value="UniProtKB-ARBA"/>
</dbReference>
<dbReference type="PROSITE" id="PS51996">
    <property type="entry name" value="TR_MART"/>
    <property type="match status" value="1"/>
</dbReference>
<keyword evidence="12" id="KW-1015">Disulfide bond</keyword>
<dbReference type="PRINTS" id="PR00970">
    <property type="entry name" value="RIBTRNSFRASE"/>
</dbReference>
<feature type="signal peptide" evidence="14">
    <location>
        <begin position="1"/>
        <end position="19"/>
    </location>
</feature>
<evidence type="ECO:0000256" key="7">
    <source>
        <dbReference type="ARBA" id="ARBA00022695"/>
    </source>
</evidence>
<evidence type="ECO:0000313" key="15">
    <source>
        <dbReference type="Ensembl" id="ENSCUSP00005016837.1"/>
    </source>
</evidence>
<dbReference type="PANTHER" id="PTHR10339">
    <property type="entry name" value="ADP-RIBOSYLTRANSFERASE"/>
    <property type="match status" value="1"/>
</dbReference>
<evidence type="ECO:0000256" key="8">
    <source>
        <dbReference type="ARBA" id="ARBA00022729"/>
    </source>
</evidence>
<keyword evidence="6 14" id="KW-0808">Transferase</keyword>
<evidence type="ECO:0000256" key="5">
    <source>
        <dbReference type="ARBA" id="ARBA00022676"/>
    </source>
</evidence>
<comment type="similarity">
    <text evidence="2 14">Belongs to the Arg-specific ADP-ribosyltransferase family.</text>
</comment>
<dbReference type="GO" id="GO:0016779">
    <property type="term" value="F:nucleotidyltransferase activity"/>
    <property type="evidence" value="ECO:0007669"/>
    <property type="project" value="UniProtKB-KW"/>
</dbReference>
<keyword evidence="8 14" id="KW-0732">Signal</keyword>
<keyword evidence="16" id="KW-1185">Reference proteome</keyword>
<sequence length="264" mass="30178">MALLALTLALLAMTVATTAYEEKPLDMAPDSFDDQYQGCGPDMKVELPTLNHSEFQNNSQFAELWNQTRETWWREGSRVSPLSSSDQAIAITAGTMLYWGGKFNEYRDNFHFKTLHFLLTDALTTLRDAYKEQQCHSVFWGMDYTRYKAKPGDIIRFGQFVLLSVSKSVAELFGNTTFFKVQTCHGADIKAFARFPSLHDVLIPPFEKFKVTKVIEKGDKMEIHLDSIGTYSRGRCPRCTLVSPLGLSNYLIELLRWNNLIEIF</sequence>
<organism evidence="15 16">
    <name type="scientific">Catharus ustulatus</name>
    <name type="common">Russet-backed thrush</name>
    <name type="synonym">Hylocichla ustulatus</name>
    <dbReference type="NCBI Taxonomy" id="91951"/>
    <lineage>
        <taxon>Eukaryota</taxon>
        <taxon>Metazoa</taxon>
        <taxon>Chordata</taxon>
        <taxon>Craniata</taxon>
        <taxon>Vertebrata</taxon>
        <taxon>Euteleostomi</taxon>
        <taxon>Archelosauria</taxon>
        <taxon>Archosauria</taxon>
        <taxon>Dinosauria</taxon>
        <taxon>Saurischia</taxon>
        <taxon>Theropoda</taxon>
        <taxon>Coelurosauria</taxon>
        <taxon>Aves</taxon>
        <taxon>Neognathae</taxon>
        <taxon>Neoaves</taxon>
        <taxon>Telluraves</taxon>
        <taxon>Australaves</taxon>
        <taxon>Passeriformes</taxon>
        <taxon>Turdidae</taxon>
        <taxon>Catharus</taxon>
    </lineage>
</organism>
<keyword evidence="3" id="KW-0964">Secreted</keyword>
<dbReference type="PROSITE" id="PS01291">
    <property type="entry name" value="ART"/>
    <property type="match status" value="1"/>
</dbReference>
<protein>
    <recommendedName>
        <fullName evidence="14">NAD(P)(+)--arginine ADP-ribosyltransferase</fullName>
        <ecNumber evidence="14">2.4.2.31</ecNumber>
    </recommendedName>
    <alternativeName>
        <fullName evidence="14">Mono(ADP-ribosyl)transferase</fullName>
    </alternativeName>
</protein>
<keyword evidence="11 14" id="KW-0520">NAD</keyword>
<reference evidence="15" key="1">
    <citation type="submission" date="2020-10" db="EMBL/GenBank/DDBJ databases">
        <title>Catharus ustulatus (Swainson's thrush) genome, bCatUst1, primary haplotype v2.</title>
        <authorList>
            <person name="Delmore K."/>
            <person name="Vafadar M."/>
            <person name="Formenti G."/>
            <person name="Chow W."/>
            <person name="Pelan S."/>
            <person name="Howe K."/>
            <person name="Rhie A."/>
            <person name="Mountcastle J."/>
            <person name="Haase B."/>
            <person name="Fedrigo O."/>
            <person name="Jarvis E.D."/>
        </authorList>
    </citation>
    <scope>NUCLEOTIDE SEQUENCE [LARGE SCALE GENOMIC DNA]</scope>
</reference>
<dbReference type="Proteomes" id="UP000694563">
    <property type="component" value="Chromosome 1"/>
</dbReference>
<comment type="subcellular location">
    <subcellularLocation>
        <location evidence="1">Secreted</location>
    </subcellularLocation>
</comment>
<keyword evidence="10" id="KW-0843">Virulence</keyword>
<dbReference type="GO" id="GO:0005615">
    <property type="term" value="C:extracellular space"/>
    <property type="evidence" value="ECO:0007669"/>
    <property type="project" value="UniProtKB-ARBA"/>
</dbReference>
<accession>A0A8C3UNX3</accession>